<dbReference type="InterPro" id="IPR013783">
    <property type="entry name" value="Ig-like_fold"/>
</dbReference>
<evidence type="ECO:0000313" key="7">
    <source>
        <dbReference type="WBParaSite" id="EVEC_0000529601-mRNA-1"/>
    </source>
</evidence>
<feature type="domain" description="Ig-like" evidence="4">
    <location>
        <begin position="1022"/>
        <end position="1105"/>
    </location>
</feature>
<feature type="domain" description="Ig-like" evidence="4">
    <location>
        <begin position="159"/>
        <end position="245"/>
    </location>
</feature>
<dbReference type="EMBL" id="UXUI01008003">
    <property type="protein sequence ID" value="VDD90176.1"/>
    <property type="molecule type" value="Genomic_DNA"/>
</dbReference>
<evidence type="ECO:0000313" key="5">
    <source>
        <dbReference type="EMBL" id="VDD90176.1"/>
    </source>
</evidence>
<dbReference type="Proteomes" id="UP000274131">
    <property type="component" value="Unassembled WGS sequence"/>
</dbReference>
<organism evidence="7">
    <name type="scientific">Enterobius vermicularis</name>
    <name type="common">Human pinworm</name>
    <dbReference type="NCBI Taxonomy" id="51028"/>
    <lineage>
        <taxon>Eukaryota</taxon>
        <taxon>Metazoa</taxon>
        <taxon>Ecdysozoa</taxon>
        <taxon>Nematoda</taxon>
        <taxon>Chromadorea</taxon>
        <taxon>Rhabditida</taxon>
        <taxon>Spirurina</taxon>
        <taxon>Oxyuridomorpha</taxon>
        <taxon>Oxyuroidea</taxon>
        <taxon>Oxyuridae</taxon>
        <taxon>Enterobius</taxon>
    </lineage>
</organism>
<protein>
    <submittedName>
        <fullName evidence="7">Titin</fullName>
    </submittedName>
</protein>
<dbReference type="Pfam" id="PF07679">
    <property type="entry name" value="I-set"/>
    <property type="match status" value="4"/>
</dbReference>
<dbReference type="Gene3D" id="2.60.40.10">
    <property type="entry name" value="Immunoglobulins"/>
    <property type="match status" value="4"/>
</dbReference>
<reference evidence="7" key="1">
    <citation type="submission" date="2016-04" db="UniProtKB">
        <authorList>
            <consortium name="WormBaseParasite"/>
        </authorList>
    </citation>
    <scope>IDENTIFICATION</scope>
</reference>
<dbReference type="STRING" id="51028.A0A0N4V517"/>
<proteinExistence type="predicted"/>
<keyword evidence="6" id="KW-1185">Reference proteome</keyword>
<dbReference type="PANTHER" id="PTHR47633">
    <property type="entry name" value="IMMUNOGLOBULIN"/>
    <property type="match status" value="1"/>
</dbReference>
<evidence type="ECO:0000256" key="3">
    <source>
        <dbReference type="ARBA" id="ARBA00023319"/>
    </source>
</evidence>
<dbReference type="InterPro" id="IPR036179">
    <property type="entry name" value="Ig-like_dom_sf"/>
</dbReference>
<dbReference type="SMART" id="SM00409">
    <property type="entry name" value="IG"/>
    <property type="match status" value="4"/>
</dbReference>
<accession>A0A0N4V517</accession>
<evidence type="ECO:0000259" key="4">
    <source>
        <dbReference type="PROSITE" id="PS50835"/>
    </source>
</evidence>
<dbReference type="PANTHER" id="PTHR47633:SF4">
    <property type="entry name" value="MYOPALLADIN ISOFORM X1"/>
    <property type="match status" value="1"/>
</dbReference>
<sequence>MSVVIVWRSDVRRTEFVKGSAKQNPEKDLEIIPAIPETERPPKILEPLRSQMLMQGTYLRLRCKVDAFPSPKIIWKRNDIDVTNWAFTRNLSTRATADGVAELCIPSCLISDSGIYQCYFENKLGTAETAAYIGIEEAFREEEEEEYKEEIIQEVVVQPRFLETIKIDVTEKKATLICKCSVSDVTATWFKDGRVLEQEEKYEIRTSSDGTITLCINDISTTDQGLYACRVENKQGFAETSSNLTVTKDERETNIQEELLVEEQSDELVGPLPPLEYTKKTYTDISTRVLKKEESESLENYSKTAELKKAEALNNILEEYKLLVKVADIVAKRLVANFVIEEAVKEAVRKIDEEFLSEEREVTVYSSAVEEPYVAPKRRAYNGLQVRQILIAGVGSRREGRGERKNYTISVLDSYERQSRTFVTDVQFYTANAENTVELVAEVSGVPQPAVNWYFGNEKIENTSTSEVVVKDDRSFLTLRNVGKANEGIYYCEAENIAGKSNKIFTLTVFCKWFCNIYVLVAANTVNVPSRRKSVHAFKKTEAEMMSQIEVRRPKELFETLAIIFEPEMKKLGYVCKASTSKVQDDSVIVTPESICTYLTETVENYARLTAEVEKEVNLNVNIRKQEPRFTNTVKIFCTEDAHICLFDKASHITRHEEVLQPSNISILRKERKEIESFEKLNVTVILEKDAEKSESQIVFRDIQIASGVADLLTQETIEIPYAVDEDEARDSILAVKGERESLVEAGVVVRKPSSHFVHTTTVFEPETIKFTVNLVAAAIVAEKIVTVDVRIHRPETQGATTVTQYRKGLSEAVVKQKLYILEEPTTTISESVTLNIKKIRNEATKSGDVVCSLVTEIWKTPSLENVTTLVVGVPKESRQLSCIAVESINEATITTVHLKKRSINAHQTVTISIENCYYDYSVFNVALLGKPLLAEEFAGRAVEKVVKTEIVEEKAETRVANAYVEIDAVCPNKKSGLNVKLGTSRTATARLRIIRTELAKSMEKSFSISESSSFSALLQPPYFVKKLENASVTTGEQHQFKCIVSGVPAPEIKWYVDGDEIHNTDAYETVYEDGVCLLRIKQIIAEDEGEYTCEATNEAGKAFTKCFLTTTKKLPLMMVLNHWVDEEKTLVSARLTVFEYAFSM</sequence>
<dbReference type="FunFam" id="2.60.40.10:FF:000107">
    <property type="entry name" value="Myosin, light chain kinase a"/>
    <property type="match status" value="3"/>
</dbReference>
<dbReference type="AlphaFoldDB" id="A0A0N4V517"/>
<keyword evidence="1" id="KW-0677">Repeat</keyword>
<feature type="domain" description="Ig-like" evidence="4">
    <location>
        <begin position="435"/>
        <end position="508"/>
    </location>
</feature>
<dbReference type="SMART" id="SM00408">
    <property type="entry name" value="IGc2"/>
    <property type="match status" value="4"/>
</dbReference>
<dbReference type="InterPro" id="IPR007110">
    <property type="entry name" value="Ig-like_dom"/>
</dbReference>
<dbReference type="InterPro" id="IPR003599">
    <property type="entry name" value="Ig_sub"/>
</dbReference>
<dbReference type="PROSITE" id="PS50835">
    <property type="entry name" value="IG_LIKE"/>
    <property type="match status" value="4"/>
</dbReference>
<evidence type="ECO:0000256" key="1">
    <source>
        <dbReference type="ARBA" id="ARBA00022737"/>
    </source>
</evidence>
<reference evidence="5 6" key="2">
    <citation type="submission" date="2018-10" db="EMBL/GenBank/DDBJ databases">
        <authorList>
            <consortium name="Pathogen Informatics"/>
        </authorList>
    </citation>
    <scope>NUCLEOTIDE SEQUENCE [LARGE SCALE GENOMIC DNA]</scope>
</reference>
<gene>
    <name evidence="5" type="ORF">EVEC_LOCUS4927</name>
</gene>
<evidence type="ECO:0000256" key="2">
    <source>
        <dbReference type="ARBA" id="ARBA00023157"/>
    </source>
</evidence>
<name>A0A0N4V517_ENTVE</name>
<dbReference type="InterPro" id="IPR003598">
    <property type="entry name" value="Ig_sub2"/>
</dbReference>
<evidence type="ECO:0000313" key="6">
    <source>
        <dbReference type="Proteomes" id="UP000274131"/>
    </source>
</evidence>
<dbReference type="FunFam" id="2.60.40.10:FF:000032">
    <property type="entry name" value="palladin isoform X1"/>
    <property type="match status" value="1"/>
</dbReference>
<keyword evidence="2" id="KW-1015">Disulfide bond</keyword>
<dbReference type="InterPro" id="IPR013098">
    <property type="entry name" value="Ig_I-set"/>
</dbReference>
<dbReference type="SUPFAM" id="SSF48726">
    <property type="entry name" value="Immunoglobulin"/>
    <property type="match status" value="4"/>
</dbReference>
<dbReference type="OrthoDB" id="5969272at2759"/>
<feature type="domain" description="Ig-like" evidence="4">
    <location>
        <begin position="42"/>
        <end position="134"/>
    </location>
</feature>
<keyword evidence="3" id="KW-0393">Immunoglobulin domain</keyword>
<dbReference type="WBParaSite" id="EVEC_0000529601-mRNA-1">
    <property type="protein sequence ID" value="EVEC_0000529601-mRNA-1"/>
    <property type="gene ID" value="EVEC_0000529601"/>
</dbReference>